<dbReference type="GO" id="GO:0016020">
    <property type="term" value="C:membrane"/>
    <property type="evidence" value="ECO:0007669"/>
    <property type="project" value="UniProtKB-SubCell"/>
</dbReference>
<dbReference type="InterPro" id="IPR050360">
    <property type="entry name" value="MFS_Sugar_Transporters"/>
</dbReference>
<dbReference type="RefSeq" id="XP_052943332.1">
    <property type="nucleotide sequence ID" value="XM_053085827.1"/>
</dbReference>
<dbReference type="InterPro" id="IPR003663">
    <property type="entry name" value="Sugar/inositol_transpt"/>
</dbReference>
<keyword evidence="5 10" id="KW-1133">Transmembrane helix</keyword>
<evidence type="ECO:0000313" key="12">
    <source>
        <dbReference type="EMBL" id="KAI9633555.1"/>
    </source>
</evidence>
<dbReference type="NCBIfam" id="TIGR00879">
    <property type="entry name" value="SP"/>
    <property type="match status" value="1"/>
</dbReference>
<keyword evidence="3 8" id="KW-0813">Transport</keyword>
<evidence type="ECO:0000256" key="6">
    <source>
        <dbReference type="ARBA" id="ARBA00023136"/>
    </source>
</evidence>
<accession>A0AA38LRT6</accession>
<dbReference type="PROSITE" id="PS50850">
    <property type="entry name" value="MFS"/>
    <property type="match status" value="1"/>
</dbReference>
<sequence length="560" mass="62772">MSHEKPISAHVEDLADPHLSESDAHILRRAQDVEVSMTVRQAFRKYPGAIAWSAAMTLSIVMEGYDTGLISSFFAYPSFVEKYGVYYAEINKKQIPAEWMLGLNNAISCGQLIGLVLNGWAMERFGHRRTMIFALVPLMGFIGLQFASPNLPILLLSEILISIPWGVFTVMGTAYSSELCPTAVRGYLTSLTCVAWVIGQMICAGVLVGLVNLGNEWSYRIPFALQWVWPIPLIAIAYYAPESHWWLVRRGRLEEARQTLRRITSKHVSEDELDGVLATLVHTNDYEKRQGKTESSYLDCFKGVHRRRTEIACLMLISQSWCGERFAYNPTYFFSQAGLNSNAVYQLNLGSTAISFCCIGLAWFLMSYMGRRYMVIGGLFGMSACLLIIGCLATMEKGTSTWIQAAFAMIWIAFYGVSIGPMAYTIVGEISSTRTRNHTFALARIAYSCINISSKVIEPYLINPTKLNLAGKTAFFWFGTNTIILLWAIFRLPETKGRSNQELDILFDRKVSAWAFRTTKVDIIAEATEPEGMEGEDAYADKDGEALGMEERPAMPELKH</sequence>
<feature type="transmembrane region" description="Helical" evidence="10">
    <location>
        <begin position="187"/>
        <end position="211"/>
    </location>
</feature>
<feature type="transmembrane region" description="Helical" evidence="10">
    <location>
        <begin position="153"/>
        <end position="175"/>
    </location>
</feature>
<dbReference type="InterPro" id="IPR020846">
    <property type="entry name" value="MFS_dom"/>
</dbReference>
<dbReference type="GeneID" id="77725028"/>
<evidence type="ECO:0000256" key="3">
    <source>
        <dbReference type="ARBA" id="ARBA00022448"/>
    </source>
</evidence>
<dbReference type="PANTHER" id="PTHR48022:SF2">
    <property type="entry name" value="PLASTIDIC GLUCOSE TRANSPORTER 4"/>
    <property type="match status" value="1"/>
</dbReference>
<feature type="region of interest" description="Disordered" evidence="9">
    <location>
        <begin position="532"/>
        <end position="560"/>
    </location>
</feature>
<reference evidence="12" key="1">
    <citation type="journal article" date="2022" name="G3 (Bethesda)">
        <title>High quality genome of the basidiomycete yeast Dioszegia hungarica PDD-24b-2 isolated from cloud water.</title>
        <authorList>
            <person name="Jarrige D."/>
            <person name="Haridas S."/>
            <person name="Bleykasten-Grosshans C."/>
            <person name="Joly M."/>
            <person name="Nadalig T."/>
            <person name="Sancelme M."/>
            <person name="Vuilleumier S."/>
            <person name="Grigoriev I.V."/>
            <person name="Amato P."/>
            <person name="Bringel F."/>
        </authorList>
    </citation>
    <scope>NUCLEOTIDE SEQUENCE</scope>
    <source>
        <strain evidence="12">PDD-24b-2</strain>
    </source>
</reference>
<comment type="similarity">
    <text evidence="2 8">Belongs to the major facilitator superfamily. Sugar transporter (TC 2.A.1.1) family.</text>
</comment>
<dbReference type="EMBL" id="JAKWFO010000008">
    <property type="protein sequence ID" value="KAI9633555.1"/>
    <property type="molecule type" value="Genomic_DNA"/>
</dbReference>
<gene>
    <name evidence="12" type="ORF">MKK02DRAFT_17701</name>
</gene>
<dbReference type="Gene3D" id="1.20.1250.20">
    <property type="entry name" value="MFS general substrate transporter like domains"/>
    <property type="match status" value="1"/>
</dbReference>
<evidence type="ECO:0000259" key="11">
    <source>
        <dbReference type="PROSITE" id="PS50850"/>
    </source>
</evidence>
<feature type="compositionally biased region" description="Basic and acidic residues" evidence="9">
    <location>
        <begin position="539"/>
        <end position="560"/>
    </location>
</feature>
<evidence type="ECO:0000256" key="9">
    <source>
        <dbReference type="SAM" id="MobiDB-lite"/>
    </source>
</evidence>
<comment type="catalytic activity">
    <reaction evidence="7">
        <text>myo-inositol(out) + H(+)(out) = myo-inositol(in) + H(+)(in)</text>
        <dbReference type="Rhea" id="RHEA:60364"/>
        <dbReference type="ChEBI" id="CHEBI:15378"/>
        <dbReference type="ChEBI" id="CHEBI:17268"/>
    </reaction>
</comment>
<feature type="transmembrane region" description="Helical" evidence="10">
    <location>
        <begin position="348"/>
        <end position="366"/>
    </location>
</feature>
<evidence type="ECO:0000313" key="13">
    <source>
        <dbReference type="Proteomes" id="UP001164286"/>
    </source>
</evidence>
<feature type="transmembrane region" description="Helical" evidence="10">
    <location>
        <begin position="373"/>
        <end position="395"/>
    </location>
</feature>
<evidence type="ECO:0000256" key="5">
    <source>
        <dbReference type="ARBA" id="ARBA00022989"/>
    </source>
</evidence>
<organism evidence="12 13">
    <name type="scientific">Dioszegia hungarica</name>
    <dbReference type="NCBI Taxonomy" id="4972"/>
    <lineage>
        <taxon>Eukaryota</taxon>
        <taxon>Fungi</taxon>
        <taxon>Dikarya</taxon>
        <taxon>Basidiomycota</taxon>
        <taxon>Agaricomycotina</taxon>
        <taxon>Tremellomycetes</taxon>
        <taxon>Tremellales</taxon>
        <taxon>Bulleribasidiaceae</taxon>
        <taxon>Dioszegia</taxon>
    </lineage>
</organism>
<dbReference type="GO" id="GO:0005351">
    <property type="term" value="F:carbohydrate:proton symporter activity"/>
    <property type="evidence" value="ECO:0007669"/>
    <property type="project" value="TreeGrafter"/>
</dbReference>
<dbReference type="InterPro" id="IPR036259">
    <property type="entry name" value="MFS_trans_sf"/>
</dbReference>
<feature type="transmembrane region" description="Helical" evidence="10">
    <location>
        <begin position="401"/>
        <end position="427"/>
    </location>
</feature>
<dbReference type="Pfam" id="PF00083">
    <property type="entry name" value="Sugar_tr"/>
    <property type="match status" value="1"/>
</dbReference>
<keyword evidence="6 10" id="KW-0472">Membrane</keyword>
<evidence type="ECO:0000256" key="4">
    <source>
        <dbReference type="ARBA" id="ARBA00022692"/>
    </source>
</evidence>
<dbReference type="FunFam" id="1.20.1250.20:FF:000078">
    <property type="entry name" value="MFS maltose transporter, putative"/>
    <property type="match status" value="1"/>
</dbReference>
<feature type="transmembrane region" description="Helical" evidence="10">
    <location>
        <begin position="469"/>
        <end position="490"/>
    </location>
</feature>
<keyword evidence="13" id="KW-1185">Reference proteome</keyword>
<comment type="subcellular location">
    <subcellularLocation>
        <location evidence="1">Membrane</location>
        <topology evidence="1">Multi-pass membrane protein</topology>
    </subcellularLocation>
</comment>
<feature type="transmembrane region" description="Helical" evidence="10">
    <location>
        <begin position="130"/>
        <end position="147"/>
    </location>
</feature>
<feature type="transmembrane region" description="Helical" evidence="10">
    <location>
        <begin position="50"/>
        <end position="79"/>
    </location>
</feature>
<evidence type="ECO:0000256" key="8">
    <source>
        <dbReference type="RuleBase" id="RU003346"/>
    </source>
</evidence>
<evidence type="ECO:0000256" key="7">
    <source>
        <dbReference type="ARBA" id="ARBA00049119"/>
    </source>
</evidence>
<name>A0AA38LRT6_9TREE</name>
<evidence type="ECO:0000256" key="1">
    <source>
        <dbReference type="ARBA" id="ARBA00004141"/>
    </source>
</evidence>
<dbReference type="Proteomes" id="UP001164286">
    <property type="component" value="Unassembled WGS sequence"/>
</dbReference>
<dbReference type="PANTHER" id="PTHR48022">
    <property type="entry name" value="PLASTIDIC GLUCOSE TRANSPORTER 4"/>
    <property type="match status" value="1"/>
</dbReference>
<proteinExistence type="inferred from homology"/>
<comment type="caution">
    <text evidence="12">The sequence shown here is derived from an EMBL/GenBank/DDBJ whole genome shotgun (WGS) entry which is preliminary data.</text>
</comment>
<evidence type="ECO:0000256" key="2">
    <source>
        <dbReference type="ARBA" id="ARBA00010992"/>
    </source>
</evidence>
<feature type="transmembrane region" description="Helical" evidence="10">
    <location>
        <begin position="223"/>
        <end position="240"/>
    </location>
</feature>
<feature type="transmembrane region" description="Helical" evidence="10">
    <location>
        <begin position="439"/>
        <end position="457"/>
    </location>
</feature>
<dbReference type="AlphaFoldDB" id="A0AA38LRT6"/>
<dbReference type="SUPFAM" id="SSF103473">
    <property type="entry name" value="MFS general substrate transporter"/>
    <property type="match status" value="1"/>
</dbReference>
<dbReference type="InterPro" id="IPR005828">
    <property type="entry name" value="MFS_sugar_transport-like"/>
</dbReference>
<keyword evidence="4 10" id="KW-0812">Transmembrane</keyword>
<protein>
    <submittedName>
        <fullName evidence="12">General substrate transporter</fullName>
    </submittedName>
</protein>
<feature type="domain" description="Major facilitator superfamily (MFS) profile" evidence="11">
    <location>
        <begin position="52"/>
        <end position="496"/>
    </location>
</feature>
<evidence type="ECO:0000256" key="10">
    <source>
        <dbReference type="SAM" id="Phobius"/>
    </source>
</evidence>